<dbReference type="PRINTS" id="PR00722">
    <property type="entry name" value="CHYMOTRYPSIN"/>
</dbReference>
<dbReference type="VEuPathDB" id="VectorBase:RPRC005654"/>
<evidence type="ECO:0000313" key="3">
    <source>
        <dbReference type="EnsemblMetazoa" id="RPRC005654-PA"/>
    </source>
</evidence>
<dbReference type="SUPFAM" id="SSF50494">
    <property type="entry name" value="Trypsin-like serine proteases"/>
    <property type="match status" value="1"/>
</dbReference>
<dbReference type="eggNOG" id="KOG3627">
    <property type="taxonomic scope" value="Eukaryota"/>
</dbReference>
<feature type="compositionally biased region" description="Polar residues" evidence="2">
    <location>
        <begin position="296"/>
        <end position="309"/>
    </location>
</feature>
<dbReference type="EnsemblMetazoa" id="RPRC005654-RA">
    <property type="protein sequence ID" value="RPRC005654-PA"/>
    <property type="gene ID" value="RPRC005654"/>
</dbReference>
<sequence length="584" mass="65021">MSVEHPHKVVAGQIEILLQVSLAFYYKPDQEEILPPIWTMLALRWRNLSFLQADEGHPCNSSLGWTGTCKLSYECKPLADLVEQGHTPELCDNVGGPIICCPQQTVETTRTKELPQPEALPLKQFSPILLGMKNKKTNVPLDTIQEPSEYPNPIRKMTTYRKRIVRRRPCVKRYSSHILLKAEDDVDYVKIRTHLNKPIRAKRKPLPIRETIVYPERKVTYGNLGSSPSFETISGSTGTFSYGSQMTQPNLHSIPFAYQSHHPFHISSPTAAAESAFFGKFAGDQDTALSLDDLSEAQSTARPNRSAQKSRPAEMSKLQFGSTNGLTKSNFLSHYLYNFKQLLPDSNPLQVGLGYTDNSEKLQWDECSGALISEKYVLTAAHCTHSPLGQPTVVSLGGTTLGYKSSDTEIEVAEIVTHPQYNSTTYYNNIALLKLAEKPNFSDSLRPACLHFDNHIPKGLLVAHWASLPPVTLEVRISKNESHKFADKDGLGLQKTRMSLADNKECDIAPEMDDAFVCAHLVSSRSTLNCQGNGGDPLQIRSPSNKCLYNIVGLSVENVCDESVPIAFTKVSQYVTWIESVVWP</sequence>
<dbReference type="Gene3D" id="2.40.10.10">
    <property type="entry name" value="Trypsin-like serine proteases"/>
    <property type="match status" value="2"/>
</dbReference>
<dbReference type="EMBL" id="ACPB03001838">
    <property type="status" value="NOT_ANNOTATED_CDS"/>
    <property type="molecule type" value="Genomic_DNA"/>
</dbReference>
<keyword evidence="4" id="KW-1185">Reference proteome</keyword>
<proteinExistence type="predicted"/>
<name>T1HNN0_RHOPR</name>
<dbReference type="PANTHER" id="PTHR24260">
    <property type="match status" value="1"/>
</dbReference>
<dbReference type="InterPro" id="IPR043504">
    <property type="entry name" value="Peptidase_S1_PA_chymotrypsin"/>
</dbReference>
<feature type="region of interest" description="Disordered" evidence="2">
    <location>
        <begin position="296"/>
        <end position="319"/>
    </location>
</feature>
<keyword evidence="1" id="KW-1015">Disulfide bond</keyword>
<dbReference type="EMBL" id="ACPB03001837">
    <property type="status" value="NOT_ANNOTATED_CDS"/>
    <property type="molecule type" value="Genomic_DNA"/>
</dbReference>
<dbReference type="SMART" id="SM00020">
    <property type="entry name" value="Tryp_SPc"/>
    <property type="match status" value="1"/>
</dbReference>
<dbReference type="PROSITE" id="PS50240">
    <property type="entry name" value="TRYPSIN_DOM"/>
    <property type="match status" value="1"/>
</dbReference>
<dbReference type="InterPro" id="IPR001254">
    <property type="entry name" value="Trypsin_dom"/>
</dbReference>
<dbReference type="HOGENOM" id="CLU_467212_0_0_1"/>
<reference evidence="3" key="1">
    <citation type="submission" date="2015-05" db="UniProtKB">
        <authorList>
            <consortium name="EnsemblMetazoa"/>
        </authorList>
    </citation>
    <scope>IDENTIFICATION</scope>
</reference>
<dbReference type="PANTHER" id="PTHR24260:SF147">
    <property type="entry name" value="EG:BACR7A4.3 PROTEIN-RELATED"/>
    <property type="match status" value="1"/>
</dbReference>
<dbReference type="Proteomes" id="UP000015103">
    <property type="component" value="Unassembled WGS sequence"/>
</dbReference>
<evidence type="ECO:0000313" key="4">
    <source>
        <dbReference type="Proteomes" id="UP000015103"/>
    </source>
</evidence>
<accession>T1HNN0</accession>
<evidence type="ECO:0000256" key="2">
    <source>
        <dbReference type="SAM" id="MobiDB-lite"/>
    </source>
</evidence>
<evidence type="ECO:0000256" key="1">
    <source>
        <dbReference type="ARBA" id="ARBA00023157"/>
    </source>
</evidence>
<dbReference type="STRING" id="13249.T1HNN0"/>
<dbReference type="InterPro" id="IPR051333">
    <property type="entry name" value="CLIP_Serine_Protease"/>
</dbReference>
<dbReference type="GO" id="GO:0006508">
    <property type="term" value="P:proteolysis"/>
    <property type="evidence" value="ECO:0007669"/>
    <property type="project" value="InterPro"/>
</dbReference>
<dbReference type="InterPro" id="IPR018114">
    <property type="entry name" value="TRYPSIN_HIS"/>
</dbReference>
<dbReference type="FunFam" id="2.40.10.10:FF:000068">
    <property type="entry name" value="transmembrane protease serine 2"/>
    <property type="match status" value="1"/>
</dbReference>
<protein>
    <submittedName>
        <fullName evidence="3">Peptidase S1 domain-containing protein</fullName>
    </submittedName>
</protein>
<dbReference type="AlphaFoldDB" id="T1HNN0"/>
<dbReference type="Pfam" id="PF00089">
    <property type="entry name" value="Trypsin"/>
    <property type="match status" value="1"/>
</dbReference>
<dbReference type="GO" id="GO:0004252">
    <property type="term" value="F:serine-type endopeptidase activity"/>
    <property type="evidence" value="ECO:0007669"/>
    <property type="project" value="InterPro"/>
</dbReference>
<dbReference type="InterPro" id="IPR009003">
    <property type="entry name" value="Peptidase_S1_PA"/>
</dbReference>
<organism evidence="3 4">
    <name type="scientific">Rhodnius prolixus</name>
    <name type="common">Triatomid bug</name>
    <dbReference type="NCBI Taxonomy" id="13249"/>
    <lineage>
        <taxon>Eukaryota</taxon>
        <taxon>Metazoa</taxon>
        <taxon>Ecdysozoa</taxon>
        <taxon>Arthropoda</taxon>
        <taxon>Hexapoda</taxon>
        <taxon>Insecta</taxon>
        <taxon>Pterygota</taxon>
        <taxon>Neoptera</taxon>
        <taxon>Paraneoptera</taxon>
        <taxon>Hemiptera</taxon>
        <taxon>Heteroptera</taxon>
        <taxon>Panheteroptera</taxon>
        <taxon>Cimicomorpha</taxon>
        <taxon>Reduviidae</taxon>
        <taxon>Triatominae</taxon>
        <taxon>Rhodnius</taxon>
    </lineage>
</organism>
<dbReference type="PROSITE" id="PS00134">
    <property type="entry name" value="TRYPSIN_HIS"/>
    <property type="match status" value="1"/>
</dbReference>
<dbReference type="InterPro" id="IPR001314">
    <property type="entry name" value="Peptidase_S1A"/>
</dbReference>
<dbReference type="InParanoid" id="T1HNN0"/>
<dbReference type="CDD" id="cd00190">
    <property type="entry name" value="Tryp_SPc"/>
    <property type="match status" value="1"/>
</dbReference>